<dbReference type="Proteomes" id="UP000466831">
    <property type="component" value="Chromosome"/>
</dbReference>
<name>A0ABM7JCF6_9MYCO</name>
<keyword evidence="2" id="KW-1185">Reference proteome</keyword>
<gene>
    <name evidence="1" type="ORF">MMARJ_23610</name>
</gene>
<sequence>MGKMSDTVQVTVDRDSVAMGDDVDSHREFWIYPASATIDDLLVEISSHFLPGVAGPAGWYVYVGTRHERQHWEIGLIYTRDDLRQQDNICRLTPGERTLGDLARWSGSPELDVYASYLTFNQARPLSLDEVEGGPTFTGCRPTKLESEAAADAKRDWVLIRELDRLAGTVAGVRRDWVRANLLAAPPPWIDIFIARNFHYLTELHCPASMSLAAEFLGVDAPRGEDLAALAHADARPVVVTLAMVLAAFEWGTQRGTWRVGERPYCKAYLELLAHCGYRLSPIEQVMAGHLSVEQLKFGAADAARLERIRQLRDQQYQLRMSRFYAKTLTDEQYRAAIDPVHAELSRLGELPGPM</sequence>
<accession>A0ABM7JCF6</accession>
<protein>
    <submittedName>
        <fullName evidence="1">Uncharacterized protein</fullName>
    </submittedName>
</protein>
<proteinExistence type="predicted"/>
<dbReference type="EMBL" id="AP022584">
    <property type="protein sequence ID" value="BBY11621.1"/>
    <property type="molecule type" value="Genomic_DNA"/>
</dbReference>
<reference evidence="1 2" key="1">
    <citation type="journal article" date="2019" name="Emerg. Microbes Infect.">
        <title>Comprehensive subspecies identification of 175 nontuberculous mycobacteria species based on 7547 genomic profiles.</title>
        <authorList>
            <person name="Matsumoto Y."/>
            <person name="Kinjo T."/>
            <person name="Motooka D."/>
            <person name="Nabeya D."/>
            <person name="Jung N."/>
            <person name="Uechi K."/>
            <person name="Horii T."/>
            <person name="Iida T."/>
            <person name="Fujita J."/>
            <person name="Nakamura S."/>
        </authorList>
    </citation>
    <scope>NUCLEOTIDE SEQUENCE [LARGE SCALE GENOMIC DNA]</scope>
    <source>
        <strain evidence="1 2">JCM 17324</strain>
    </source>
</reference>
<organism evidence="1 2">
    <name type="scientific">Mycobacterium marseillense</name>
    <dbReference type="NCBI Taxonomy" id="701042"/>
    <lineage>
        <taxon>Bacteria</taxon>
        <taxon>Bacillati</taxon>
        <taxon>Actinomycetota</taxon>
        <taxon>Actinomycetes</taxon>
        <taxon>Mycobacteriales</taxon>
        <taxon>Mycobacteriaceae</taxon>
        <taxon>Mycobacterium</taxon>
        <taxon>Mycobacterium avium complex (MAC)</taxon>
    </lineage>
</organism>
<evidence type="ECO:0000313" key="1">
    <source>
        <dbReference type="EMBL" id="BBY11621.1"/>
    </source>
</evidence>
<evidence type="ECO:0000313" key="2">
    <source>
        <dbReference type="Proteomes" id="UP000466831"/>
    </source>
</evidence>